<dbReference type="InterPro" id="IPR003593">
    <property type="entry name" value="AAA+_ATPase"/>
</dbReference>
<dbReference type="PROSITE" id="PS50893">
    <property type="entry name" value="ABC_TRANSPORTER_2"/>
    <property type="match status" value="1"/>
</dbReference>
<dbReference type="SMART" id="SM00382">
    <property type="entry name" value="AAA"/>
    <property type="match status" value="1"/>
</dbReference>
<dbReference type="PROSITE" id="PS00211">
    <property type="entry name" value="ABC_TRANSPORTER_1"/>
    <property type="match status" value="1"/>
</dbReference>
<dbReference type="SUPFAM" id="SSF55021">
    <property type="entry name" value="ACT-like"/>
    <property type="match status" value="1"/>
</dbReference>
<evidence type="ECO:0000256" key="7">
    <source>
        <dbReference type="ARBA" id="ARBA00023136"/>
    </source>
</evidence>
<accession>A0ABY4FX92</accession>
<keyword evidence="5" id="KW-1278">Translocase</keyword>
<keyword evidence="2" id="KW-1003">Cell membrane</keyword>
<protein>
    <submittedName>
        <fullName evidence="9">Methionine ABC transporter ATP-binding protein</fullName>
    </submittedName>
</protein>
<keyword evidence="10" id="KW-1185">Reference proteome</keyword>
<dbReference type="SUPFAM" id="SSF52540">
    <property type="entry name" value="P-loop containing nucleoside triphosphate hydrolases"/>
    <property type="match status" value="1"/>
</dbReference>
<evidence type="ECO:0000256" key="5">
    <source>
        <dbReference type="ARBA" id="ARBA00022967"/>
    </source>
</evidence>
<dbReference type="Pfam" id="PF09383">
    <property type="entry name" value="NIL"/>
    <property type="match status" value="1"/>
</dbReference>
<dbReference type="RefSeq" id="WP_244686862.1">
    <property type="nucleotide sequence ID" value="NZ_CP095043.1"/>
</dbReference>
<dbReference type="Gene3D" id="3.40.50.300">
    <property type="entry name" value="P-loop containing nucleotide triphosphate hydrolases"/>
    <property type="match status" value="1"/>
</dbReference>
<keyword evidence="4 9" id="KW-0067">ATP-binding</keyword>
<reference evidence="9 10" key="1">
    <citation type="submission" date="2022-04" db="EMBL/GenBank/DDBJ databases">
        <title>Leucobacter sp. isolated from rhizosphere of onion.</title>
        <authorList>
            <person name="Won M."/>
            <person name="Lee C.-M."/>
            <person name="Woen H.-Y."/>
            <person name="Kwon S.-W."/>
        </authorList>
    </citation>
    <scope>NUCLEOTIDE SEQUENCE [LARGE SCALE GENOMIC DNA]</scope>
    <source>
        <strain evidence="9 10">H25R-14</strain>
    </source>
</reference>
<dbReference type="Gene3D" id="3.30.70.260">
    <property type="match status" value="1"/>
</dbReference>
<evidence type="ECO:0000259" key="8">
    <source>
        <dbReference type="PROSITE" id="PS50893"/>
    </source>
</evidence>
<keyword evidence="7" id="KW-0472">Membrane</keyword>
<sequence length="342" mass="36618">MTRVQMIGVGKRYPGRGKGAPPVVAVDDVSIDVASGEIHAIIGYSGAGKSTLLRLVNGLERATAGRILVGDQDITALPESKVRAARGGIGMIFQQFNLFHSKNVAKNVEYPLIVAGVPTAERTRRVTELLEFVGLADKARAFTDQLSGGQKQRVGIARALATNPGVLLADEATSALDPETSQEVLALLKQVNAEFGITIVLITHEMEVVREIADRVTVMDGGRAVEQGDVFDVFSNPQTSTTRRFVSTALPSQPADDHLEALRQRHRGKLVTMTFRDGDVDQPVVFQTLAERGVGVSIVHGGITDVGGRSFGKLTLELIGDELRVEHAIAALAQETDLEVLA</sequence>
<dbReference type="Proteomes" id="UP000831775">
    <property type="component" value="Chromosome"/>
</dbReference>
<dbReference type="Pfam" id="PF00005">
    <property type="entry name" value="ABC_tran"/>
    <property type="match status" value="1"/>
</dbReference>
<proteinExistence type="predicted"/>
<gene>
    <name evidence="9" type="ORF">MUN76_02535</name>
</gene>
<evidence type="ECO:0000256" key="4">
    <source>
        <dbReference type="ARBA" id="ARBA00022840"/>
    </source>
</evidence>
<feature type="domain" description="ABC transporter" evidence="8">
    <location>
        <begin position="4"/>
        <end position="246"/>
    </location>
</feature>
<keyword evidence="1" id="KW-0813">Transport</keyword>
<dbReference type="PANTHER" id="PTHR43166">
    <property type="entry name" value="AMINO ACID IMPORT ATP-BINDING PROTEIN"/>
    <property type="match status" value="1"/>
</dbReference>
<name>A0ABY4FX92_9MICO</name>
<evidence type="ECO:0000256" key="2">
    <source>
        <dbReference type="ARBA" id="ARBA00022475"/>
    </source>
</evidence>
<dbReference type="InterPro" id="IPR050086">
    <property type="entry name" value="MetN_ABC_transporter-like"/>
</dbReference>
<keyword evidence="3" id="KW-0547">Nucleotide-binding</keyword>
<evidence type="ECO:0000313" key="9">
    <source>
        <dbReference type="EMBL" id="UOQ60878.1"/>
    </source>
</evidence>
<evidence type="ECO:0000256" key="6">
    <source>
        <dbReference type="ARBA" id="ARBA00022970"/>
    </source>
</evidence>
<dbReference type="CDD" id="cd03258">
    <property type="entry name" value="ABC_MetN_methionine_transporter"/>
    <property type="match status" value="1"/>
</dbReference>
<dbReference type="GO" id="GO:0005524">
    <property type="term" value="F:ATP binding"/>
    <property type="evidence" value="ECO:0007669"/>
    <property type="project" value="UniProtKB-KW"/>
</dbReference>
<dbReference type="EMBL" id="CP095043">
    <property type="protein sequence ID" value="UOQ60878.1"/>
    <property type="molecule type" value="Genomic_DNA"/>
</dbReference>
<dbReference type="SMART" id="SM00930">
    <property type="entry name" value="NIL"/>
    <property type="match status" value="1"/>
</dbReference>
<dbReference type="InterPro" id="IPR018449">
    <property type="entry name" value="NIL_domain"/>
</dbReference>
<dbReference type="InterPro" id="IPR027417">
    <property type="entry name" value="P-loop_NTPase"/>
</dbReference>
<dbReference type="InterPro" id="IPR041701">
    <property type="entry name" value="MetN_ABC"/>
</dbReference>
<evidence type="ECO:0000313" key="10">
    <source>
        <dbReference type="Proteomes" id="UP000831775"/>
    </source>
</evidence>
<dbReference type="InterPro" id="IPR045865">
    <property type="entry name" value="ACT-like_dom_sf"/>
</dbReference>
<dbReference type="InterPro" id="IPR017871">
    <property type="entry name" value="ABC_transporter-like_CS"/>
</dbReference>
<dbReference type="PANTHER" id="PTHR43166:SF30">
    <property type="entry name" value="METHIONINE IMPORT ATP-BINDING PROTEIN METN"/>
    <property type="match status" value="1"/>
</dbReference>
<evidence type="ECO:0000256" key="1">
    <source>
        <dbReference type="ARBA" id="ARBA00022448"/>
    </source>
</evidence>
<dbReference type="InterPro" id="IPR003439">
    <property type="entry name" value="ABC_transporter-like_ATP-bd"/>
</dbReference>
<evidence type="ECO:0000256" key="3">
    <source>
        <dbReference type="ARBA" id="ARBA00022741"/>
    </source>
</evidence>
<organism evidence="9 10">
    <name type="scientific">Leucobacter rhizosphaerae</name>
    <dbReference type="NCBI Taxonomy" id="2932245"/>
    <lineage>
        <taxon>Bacteria</taxon>
        <taxon>Bacillati</taxon>
        <taxon>Actinomycetota</taxon>
        <taxon>Actinomycetes</taxon>
        <taxon>Micrococcales</taxon>
        <taxon>Microbacteriaceae</taxon>
        <taxon>Leucobacter</taxon>
    </lineage>
</organism>
<keyword evidence="6" id="KW-0029">Amino-acid transport</keyword>